<evidence type="ECO:0000259" key="1">
    <source>
        <dbReference type="SMART" id="SM00829"/>
    </source>
</evidence>
<dbReference type="OrthoDB" id="3233595at2759"/>
<dbReference type="InParanoid" id="A0A0H2RRH2"/>
<accession>A0A0H2RRH2</accession>
<reference evidence="2 3" key="1">
    <citation type="submission" date="2015-04" db="EMBL/GenBank/DDBJ databases">
        <title>Complete genome sequence of Schizopora paradoxa KUC8140, a cosmopolitan wood degrader in East Asia.</title>
        <authorList>
            <consortium name="DOE Joint Genome Institute"/>
            <person name="Min B."/>
            <person name="Park H."/>
            <person name="Jang Y."/>
            <person name="Kim J.-J."/>
            <person name="Kim K.H."/>
            <person name="Pangilinan J."/>
            <person name="Lipzen A."/>
            <person name="Riley R."/>
            <person name="Grigoriev I.V."/>
            <person name="Spatafora J.W."/>
            <person name="Choi I.-G."/>
        </authorList>
    </citation>
    <scope>NUCLEOTIDE SEQUENCE [LARGE SCALE GENOMIC DNA]</scope>
    <source>
        <strain evidence="2 3">KUC8140</strain>
    </source>
</reference>
<gene>
    <name evidence="2" type="ORF">SCHPADRAFT_836797</name>
</gene>
<dbReference type="InterPro" id="IPR011032">
    <property type="entry name" value="GroES-like_sf"/>
</dbReference>
<dbReference type="InterPro" id="IPR047122">
    <property type="entry name" value="Trans-enoyl_RdTase-like"/>
</dbReference>
<keyword evidence="3" id="KW-1185">Reference proteome</keyword>
<feature type="domain" description="Enoyl reductase (ER)" evidence="1">
    <location>
        <begin position="13"/>
        <end position="343"/>
    </location>
</feature>
<dbReference type="InterPro" id="IPR013154">
    <property type="entry name" value="ADH-like_N"/>
</dbReference>
<organism evidence="2 3">
    <name type="scientific">Schizopora paradoxa</name>
    <dbReference type="NCBI Taxonomy" id="27342"/>
    <lineage>
        <taxon>Eukaryota</taxon>
        <taxon>Fungi</taxon>
        <taxon>Dikarya</taxon>
        <taxon>Basidiomycota</taxon>
        <taxon>Agaricomycotina</taxon>
        <taxon>Agaricomycetes</taxon>
        <taxon>Hymenochaetales</taxon>
        <taxon>Schizoporaceae</taxon>
        <taxon>Schizopora</taxon>
    </lineage>
</organism>
<dbReference type="SUPFAM" id="SSF51735">
    <property type="entry name" value="NAD(P)-binding Rossmann-fold domains"/>
    <property type="match status" value="1"/>
</dbReference>
<name>A0A0H2RRH2_9AGAM</name>
<dbReference type="PANTHER" id="PTHR45348:SF2">
    <property type="entry name" value="ZINC-TYPE ALCOHOL DEHYDROGENASE-LIKE PROTEIN C2E1P3.01"/>
    <property type="match status" value="1"/>
</dbReference>
<dbReference type="InterPro" id="IPR013149">
    <property type="entry name" value="ADH-like_C"/>
</dbReference>
<evidence type="ECO:0000313" key="2">
    <source>
        <dbReference type="EMBL" id="KLO07406.1"/>
    </source>
</evidence>
<dbReference type="InterPro" id="IPR036291">
    <property type="entry name" value="NAD(P)-bd_dom_sf"/>
</dbReference>
<dbReference type="GO" id="GO:0016651">
    <property type="term" value="F:oxidoreductase activity, acting on NAD(P)H"/>
    <property type="evidence" value="ECO:0007669"/>
    <property type="project" value="InterPro"/>
</dbReference>
<evidence type="ECO:0000313" key="3">
    <source>
        <dbReference type="Proteomes" id="UP000053477"/>
    </source>
</evidence>
<dbReference type="Pfam" id="PF00107">
    <property type="entry name" value="ADH_zinc_N"/>
    <property type="match status" value="1"/>
</dbReference>
<proteinExistence type="predicted"/>
<protein>
    <submittedName>
        <fullName evidence="2">GroES-like protein</fullName>
    </submittedName>
</protein>
<sequence>MSTVLQKALFLDGPCGELFVGTKDIQKPEPGEVLVKIIAAALNPADWRTQKTNPPHIEKYPYILGNDSAGVVEELGEGVTGFVKGDRVIYAASWGERYAAFQQYTITPVEHMAKLPENISFEQAASIPLGLATAVVGLYADNNRSEGVKKLQPAPWEAGGEGVYQGKSAIVLGGSSSVGQFVIQLLKLSGFSKIITTASLHNNDLLKSLGATYIVDRNANLAAEAKKLLEDEPVDLIYDTVGVKETQTQALELLAPGGQYLAAALIIVDKAEYPDKHFVQFVGGFRLPPYQALGKSLFSRLHDLLASGAIKPNNVEVLPNGLAGIEAGLKRLENGEVSGKKLVVRPQETP</sequence>
<dbReference type="PANTHER" id="PTHR45348">
    <property type="entry name" value="HYPOTHETICAL OXIDOREDUCTASE (EUROFUNG)"/>
    <property type="match status" value="1"/>
</dbReference>
<dbReference type="CDD" id="cd08249">
    <property type="entry name" value="enoyl_reductase_like"/>
    <property type="match status" value="1"/>
</dbReference>
<dbReference type="STRING" id="27342.A0A0H2RRH2"/>
<dbReference type="Pfam" id="PF08240">
    <property type="entry name" value="ADH_N"/>
    <property type="match status" value="1"/>
</dbReference>
<dbReference type="InterPro" id="IPR020843">
    <property type="entry name" value="ER"/>
</dbReference>
<dbReference type="AlphaFoldDB" id="A0A0H2RRH2"/>
<dbReference type="SUPFAM" id="SSF50129">
    <property type="entry name" value="GroES-like"/>
    <property type="match status" value="1"/>
</dbReference>
<dbReference type="EMBL" id="KQ086141">
    <property type="protein sequence ID" value="KLO07406.1"/>
    <property type="molecule type" value="Genomic_DNA"/>
</dbReference>
<dbReference type="Gene3D" id="3.40.50.720">
    <property type="entry name" value="NAD(P)-binding Rossmann-like Domain"/>
    <property type="match status" value="1"/>
</dbReference>
<dbReference type="Proteomes" id="UP000053477">
    <property type="component" value="Unassembled WGS sequence"/>
</dbReference>
<dbReference type="SMART" id="SM00829">
    <property type="entry name" value="PKS_ER"/>
    <property type="match status" value="1"/>
</dbReference>
<dbReference type="Gene3D" id="3.90.180.10">
    <property type="entry name" value="Medium-chain alcohol dehydrogenases, catalytic domain"/>
    <property type="match status" value="1"/>
</dbReference>